<keyword evidence="1" id="KW-0732">Signal</keyword>
<dbReference type="AlphaFoldDB" id="A0A0A9HEV9"/>
<protein>
    <submittedName>
        <fullName evidence="2">Uncharacterized protein</fullName>
    </submittedName>
</protein>
<proteinExistence type="predicted"/>
<evidence type="ECO:0000256" key="1">
    <source>
        <dbReference type="SAM" id="SignalP"/>
    </source>
</evidence>
<feature type="signal peptide" evidence="1">
    <location>
        <begin position="1"/>
        <end position="24"/>
    </location>
</feature>
<reference evidence="2" key="1">
    <citation type="submission" date="2014-09" db="EMBL/GenBank/DDBJ databases">
        <authorList>
            <person name="Magalhaes I.L.F."/>
            <person name="Oliveira U."/>
            <person name="Santos F.R."/>
            <person name="Vidigal T.H.D.A."/>
            <person name="Brescovit A.D."/>
            <person name="Santos A.J."/>
        </authorList>
    </citation>
    <scope>NUCLEOTIDE SEQUENCE</scope>
    <source>
        <tissue evidence="2">Shoot tissue taken approximately 20 cm above the soil surface</tissue>
    </source>
</reference>
<sequence>MIDALLAALNISLLHWWKLHLVSCRMKRVEQVCDHGCRMNLSGNIDFSKIVIMASFIQFGAILR</sequence>
<feature type="chain" id="PRO_5002065497" evidence="1">
    <location>
        <begin position="25"/>
        <end position="64"/>
    </location>
</feature>
<organism evidence="2">
    <name type="scientific">Arundo donax</name>
    <name type="common">Giant reed</name>
    <name type="synonym">Donax arundinaceus</name>
    <dbReference type="NCBI Taxonomy" id="35708"/>
    <lineage>
        <taxon>Eukaryota</taxon>
        <taxon>Viridiplantae</taxon>
        <taxon>Streptophyta</taxon>
        <taxon>Embryophyta</taxon>
        <taxon>Tracheophyta</taxon>
        <taxon>Spermatophyta</taxon>
        <taxon>Magnoliopsida</taxon>
        <taxon>Liliopsida</taxon>
        <taxon>Poales</taxon>
        <taxon>Poaceae</taxon>
        <taxon>PACMAD clade</taxon>
        <taxon>Arundinoideae</taxon>
        <taxon>Arundineae</taxon>
        <taxon>Arundo</taxon>
    </lineage>
</organism>
<name>A0A0A9HEV9_ARUDO</name>
<dbReference type="EMBL" id="GBRH01162604">
    <property type="protein sequence ID" value="JAE35292.1"/>
    <property type="molecule type" value="Transcribed_RNA"/>
</dbReference>
<evidence type="ECO:0000313" key="2">
    <source>
        <dbReference type="EMBL" id="JAE35292.1"/>
    </source>
</evidence>
<accession>A0A0A9HEV9</accession>
<reference evidence="2" key="2">
    <citation type="journal article" date="2015" name="Data Brief">
        <title>Shoot transcriptome of the giant reed, Arundo donax.</title>
        <authorList>
            <person name="Barrero R.A."/>
            <person name="Guerrero F.D."/>
            <person name="Moolhuijzen P."/>
            <person name="Goolsby J.A."/>
            <person name="Tidwell J."/>
            <person name="Bellgard S.E."/>
            <person name="Bellgard M.I."/>
        </authorList>
    </citation>
    <scope>NUCLEOTIDE SEQUENCE</scope>
    <source>
        <tissue evidence="2">Shoot tissue taken approximately 20 cm above the soil surface</tissue>
    </source>
</reference>